<dbReference type="PROSITE" id="PS50262">
    <property type="entry name" value="G_PROTEIN_RECEP_F1_2"/>
    <property type="match status" value="1"/>
</dbReference>
<evidence type="ECO:0000256" key="6">
    <source>
        <dbReference type="SAM" id="Phobius"/>
    </source>
</evidence>
<protein>
    <submittedName>
        <fullName evidence="8">5-hydroxytryptamine receptor 7</fullName>
    </submittedName>
</protein>
<comment type="caution">
    <text evidence="8">The sequence shown here is derived from an EMBL/GenBank/DDBJ whole genome shotgun (WGS) entry which is preliminary data.</text>
</comment>
<evidence type="ECO:0000259" key="7">
    <source>
        <dbReference type="PROSITE" id="PS50262"/>
    </source>
</evidence>
<feature type="transmembrane region" description="Helical" evidence="6">
    <location>
        <begin position="253"/>
        <end position="273"/>
    </location>
</feature>
<dbReference type="GO" id="GO:0004930">
    <property type="term" value="F:G protein-coupled receptor activity"/>
    <property type="evidence" value="ECO:0007669"/>
    <property type="project" value="InterPro"/>
</dbReference>
<keyword evidence="5 6" id="KW-0472">Membrane</keyword>
<name>A0AAV4IWG1_9GAST</name>
<dbReference type="PRINTS" id="PR00237">
    <property type="entry name" value="GPCRRHODOPSN"/>
</dbReference>
<feature type="domain" description="G-protein coupled receptors family 1 profile" evidence="7">
    <location>
        <begin position="59"/>
        <end position="314"/>
    </location>
</feature>
<keyword evidence="2" id="KW-1003">Cell membrane</keyword>
<evidence type="ECO:0000256" key="2">
    <source>
        <dbReference type="ARBA" id="ARBA00022475"/>
    </source>
</evidence>
<comment type="subcellular location">
    <subcellularLocation>
        <location evidence="1">Cell membrane</location>
        <topology evidence="1">Multi-pass membrane protein</topology>
    </subcellularLocation>
</comment>
<organism evidence="8 9">
    <name type="scientific">Elysia marginata</name>
    <dbReference type="NCBI Taxonomy" id="1093978"/>
    <lineage>
        <taxon>Eukaryota</taxon>
        <taxon>Metazoa</taxon>
        <taxon>Spiralia</taxon>
        <taxon>Lophotrochozoa</taxon>
        <taxon>Mollusca</taxon>
        <taxon>Gastropoda</taxon>
        <taxon>Heterobranchia</taxon>
        <taxon>Euthyneura</taxon>
        <taxon>Panpulmonata</taxon>
        <taxon>Sacoglossa</taxon>
        <taxon>Placobranchoidea</taxon>
        <taxon>Plakobranchidae</taxon>
        <taxon>Elysia</taxon>
    </lineage>
</organism>
<keyword evidence="3 6" id="KW-0812">Transmembrane</keyword>
<evidence type="ECO:0000256" key="3">
    <source>
        <dbReference type="ARBA" id="ARBA00022692"/>
    </source>
</evidence>
<feature type="transmembrane region" description="Helical" evidence="6">
    <location>
        <begin position="80"/>
        <end position="101"/>
    </location>
</feature>
<keyword evidence="4 6" id="KW-1133">Transmembrane helix</keyword>
<dbReference type="InterPro" id="IPR017452">
    <property type="entry name" value="GPCR_Rhodpsn_7TM"/>
</dbReference>
<keyword evidence="8" id="KW-0675">Receptor</keyword>
<feature type="transmembrane region" description="Helical" evidence="6">
    <location>
        <begin position="126"/>
        <end position="149"/>
    </location>
</feature>
<dbReference type="PANTHER" id="PTHR22750">
    <property type="entry name" value="G-PROTEIN COUPLED RECEPTOR"/>
    <property type="match status" value="1"/>
</dbReference>
<reference evidence="8 9" key="1">
    <citation type="journal article" date="2021" name="Elife">
        <title>Chloroplast acquisition without the gene transfer in kleptoplastic sea slugs, Plakobranchus ocellatus.</title>
        <authorList>
            <person name="Maeda T."/>
            <person name="Takahashi S."/>
            <person name="Yoshida T."/>
            <person name="Shimamura S."/>
            <person name="Takaki Y."/>
            <person name="Nagai Y."/>
            <person name="Toyoda A."/>
            <person name="Suzuki Y."/>
            <person name="Arimoto A."/>
            <person name="Ishii H."/>
            <person name="Satoh N."/>
            <person name="Nishiyama T."/>
            <person name="Hasebe M."/>
            <person name="Maruyama T."/>
            <person name="Minagawa J."/>
            <person name="Obokata J."/>
            <person name="Shigenobu S."/>
        </authorList>
    </citation>
    <scope>NUCLEOTIDE SEQUENCE [LARGE SCALE GENOMIC DNA]</scope>
</reference>
<keyword evidence="9" id="KW-1185">Reference proteome</keyword>
<evidence type="ECO:0000256" key="5">
    <source>
        <dbReference type="ARBA" id="ARBA00023136"/>
    </source>
</evidence>
<feature type="transmembrane region" description="Helical" evidence="6">
    <location>
        <begin position="47"/>
        <end position="68"/>
    </location>
</feature>
<dbReference type="AlphaFoldDB" id="A0AAV4IWG1"/>
<gene>
    <name evidence="8" type="ORF">ElyMa_003134700</name>
</gene>
<dbReference type="Proteomes" id="UP000762676">
    <property type="component" value="Unassembled WGS sequence"/>
</dbReference>
<proteinExistence type="predicted"/>
<accession>A0AAV4IWG1</accession>
<evidence type="ECO:0000313" key="8">
    <source>
        <dbReference type="EMBL" id="GFS13346.1"/>
    </source>
</evidence>
<dbReference type="EMBL" id="BMAT01006472">
    <property type="protein sequence ID" value="GFS13346.1"/>
    <property type="molecule type" value="Genomic_DNA"/>
</dbReference>
<dbReference type="SUPFAM" id="SSF81321">
    <property type="entry name" value="Family A G protein-coupled receptor-like"/>
    <property type="match status" value="1"/>
</dbReference>
<dbReference type="InterPro" id="IPR000276">
    <property type="entry name" value="GPCR_Rhodpsn"/>
</dbReference>
<feature type="transmembrane region" description="Helical" evidence="6">
    <location>
        <begin position="213"/>
        <end position="233"/>
    </location>
</feature>
<dbReference type="GO" id="GO:0005886">
    <property type="term" value="C:plasma membrane"/>
    <property type="evidence" value="ECO:0007669"/>
    <property type="project" value="UniProtKB-SubCell"/>
</dbReference>
<sequence>MDFLLGIPAAGYNMEFIAPADSHLTHLVRTKRFVASQSLVEQGRLSALYIIFIIAILVINTFVVAVIIASKAMRASSRHVLIISVCVGDLLMGVFVLPVLLNLQMRHGDEIKDCPTFFAMRLFADFLIPSVTTLAMLALNVDYLLRLCCSAYSEGSSRSTLIVVLFLLPWMISGAVLIPLYVDGMYRVSDSWLDKCDIEMGGLLTRTLLAVSFFPQACLLLILTLAVSCMYLLRRETYSLDVCGERIRAPVDVCLASFGTLLLYAPAFLAMLLTTEGYSGCEVGDVERCAIADGLYTVALWCMFTKSWLLPFCWAACADTRVCVRQLFVEGCST</sequence>
<evidence type="ECO:0000256" key="4">
    <source>
        <dbReference type="ARBA" id="ARBA00022989"/>
    </source>
</evidence>
<evidence type="ECO:0000256" key="1">
    <source>
        <dbReference type="ARBA" id="ARBA00004651"/>
    </source>
</evidence>
<evidence type="ECO:0000313" key="9">
    <source>
        <dbReference type="Proteomes" id="UP000762676"/>
    </source>
</evidence>
<dbReference type="Gene3D" id="1.20.1070.10">
    <property type="entry name" value="Rhodopsin 7-helix transmembrane proteins"/>
    <property type="match status" value="1"/>
</dbReference>
<feature type="transmembrane region" description="Helical" evidence="6">
    <location>
        <begin position="161"/>
        <end position="182"/>
    </location>
</feature>